<feature type="region of interest" description="Disordered" evidence="1">
    <location>
        <begin position="1"/>
        <end position="69"/>
    </location>
</feature>
<dbReference type="Proteomes" id="UP000215902">
    <property type="component" value="Unassembled WGS sequence"/>
</dbReference>
<dbReference type="AlphaFoldDB" id="A0A267GDA3"/>
<name>A0A267GDA3_9PLAT</name>
<dbReference type="EMBL" id="NIVC01000392">
    <property type="protein sequence ID" value="PAA84001.1"/>
    <property type="molecule type" value="Genomic_DNA"/>
</dbReference>
<protein>
    <submittedName>
        <fullName evidence="2">Uncharacterized protein</fullName>
    </submittedName>
</protein>
<feature type="non-terminal residue" evidence="2">
    <location>
        <position position="1"/>
    </location>
</feature>
<sequence length="69" mass="7017">FSNDPNHHKFTHCSVKKTITSAGPPPRYSASTVGASGPAGGDRKSSRGSSRSSAKSKTAGDGKKSKAAK</sequence>
<gene>
    <name evidence="2" type="ORF">BOX15_Mlig001478g3</name>
</gene>
<proteinExistence type="predicted"/>
<comment type="caution">
    <text evidence="2">The sequence shown here is derived from an EMBL/GenBank/DDBJ whole genome shotgun (WGS) entry which is preliminary data.</text>
</comment>
<feature type="compositionally biased region" description="Low complexity" evidence="1">
    <location>
        <begin position="47"/>
        <end position="57"/>
    </location>
</feature>
<accession>A0A267GDA3</accession>
<evidence type="ECO:0000313" key="2">
    <source>
        <dbReference type="EMBL" id="PAA84001.1"/>
    </source>
</evidence>
<evidence type="ECO:0000256" key="1">
    <source>
        <dbReference type="SAM" id="MobiDB-lite"/>
    </source>
</evidence>
<evidence type="ECO:0000313" key="3">
    <source>
        <dbReference type="Proteomes" id="UP000215902"/>
    </source>
</evidence>
<feature type="compositionally biased region" description="Basic and acidic residues" evidence="1">
    <location>
        <begin position="58"/>
        <end position="69"/>
    </location>
</feature>
<organism evidence="2 3">
    <name type="scientific">Macrostomum lignano</name>
    <dbReference type="NCBI Taxonomy" id="282301"/>
    <lineage>
        <taxon>Eukaryota</taxon>
        <taxon>Metazoa</taxon>
        <taxon>Spiralia</taxon>
        <taxon>Lophotrochozoa</taxon>
        <taxon>Platyhelminthes</taxon>
        <taxon>Rhabditophora</taxon>
        <taxon>Macrostomorpha</taxon>
        <taxon>Macrostomida</taxon>
        <taxon>Macrostomidae</taxon>
        <taxon>Macrostomum</taxon>
    </lineage>
</organism>
<reference evidence="2 3" key="1">
    <citation type="submission" date="2017-06" db="EMBL/GenBank/DDBJ databases">
        <title>A platform for efficient transgenesis in Macrostomum lignano, a flatworm model organism for stem cell research.</title>
        <authorList>
            <person name="Berezikov E."/>
        </authorList>
    </citation>
    <scope>NUCLEOTIDE SEQUENCE [LARGE SCALE GENOMIC DNA]</scope>
    <source>
        <strain evidence="2">DV1</strain>
        <tissue evidence="2">Whole organism</tissue>
    </source>
</reference>
<keyword evidence="3" id="KW-1185">Reference proteome</keyword>